<keyword evidence="4" id="KW-1185">Reference proteome</keyword>
<dbReference type="PANTHER" id="PTHR28067">
    <property type="entry name" value="DNA REPLICATION REGULATOR SLD3"/>
    <property type="match status" value="1"/>
</dbReference>
<feature type="compositionally biased region" description="Polar residues" evidence="1">
    <location>
        <begin position="258"/>
        <end position="268"/>
    </location>
</feature>
<dbReference type="PANTHER" id="PTHR28067:SF1">
    <property type="entry name" value="DNA REPLICATION REGULATOR SLD3"/>
    <property type="match status" value="1"/>
</dbReference>
<gene>
    <name evidence="3" type="ORF">QBC33DRAFT_447090</name>
</gene>
<evidence type="ECO:0000313" key="3">
    <source>
        <dbReference type="EMBL" id="KAK1769500.1"/>
    </source>
</evidence>
<dbReference type="Gene3D" id="1.20.58.2130">
    <property type="match status" value="1"/>
</dbReference>
<dbReference type="RefSeq" id="XP_060285713.1">
    <property type="nucleotide sequence ID" value="XM_060424416.1"/>
</dbReference>
<feature type="compositionally biased region" description="Basic residues" evidence="1">
    <location>
        <begin position="375"/>
        <end position="384"/>
    </location>
</feature>
<protein>
    <submittedName>
        <fullName evidence="3">DNA replication regulator SLD3-domain-containing protein</fullName>
    </submittedName>
</protein>
<dbReference type="Proteomes" id="UP001244011">
    <property type="component" value="Unassembled WGS sequence"/>
</dbReference>
<feature type="region of interest" description="Disordered" evidence="1">
    <location>
        <begin position="512"/>
        <end position="531"/>
    </location>
</feature>
<proteinExistence type="predicted"/>
<feature type="compositionally biased region" description="Basic and acidic residues" evidence="1">
    <location>
        <begin position="595"/>
        <end position="608"/>
    </location>
</feature>
<reference evidence="3" key="1">
    <citation type="submission" date="2023-06" db="EMBL/GenBank/DDBJ databases">
        <title>Genome-scale phylogeny and comparative genomics of the fungal order Sordariales.</title>
        <authorList>
            <consortium name="Lawrence Berkeley National Laboratory"/>
            <person name="Hensen N."/>
            <person name="Bonometti L."/>
            <person name="Westerberg I."/>
            <person name="Brannstrom I.O."/>
            <person name="Guillou S."/>
            <person name="Cros-Aarteil S."/>
            <person name="Calhoun S."/>
            <person name="Haridas S."/>
            <person name="Kuo A."/>
            <person name="Mondo S."/>
            <person name="Pangilinan J."/>
            <person name="Riley R."/>
            <person name="Labutti K."/>
            <person name="Andreopoulos B."/>
            <person name="Lipzen A."/>
            <person name="Chen C."/>
            <person name="Yanf M."/>
            <person name="Daum C."/>
            <person name="Ng V."/>
            <person name="Clum A."/>
            <person name="Steindorff A."/>
            <person name="Ohm R."/>
            <person name="Martin F."/>
            <person name="Silar P."/>
            <person name="Natvig D."/>
            <person name="Lalanne C."/>
            <person name="Gautier V."/>
            <person name="Ament-Velasquez S.L."/>
            <person name="Kruys A."/>
            <person name="Hutchinson M.I."/>
            <person name="Powell A.J."/>
            <person name="Barry K."/>
            <person name="Miller A.N."/>
            <person name="Grigoriev I.V."/>
            <person name="Debuchy R."/>
            <person name="Gladieux P."/>
            <person name="Thoren M.H."/>
            <person name="Johannesson H."/>
        </authorList>
    </citation>
    <scope>NUCLEOTIDE SEQUENCE</scope>
    <source>
        <strain evidence="3">8032-3</strain>
    </source>
</reference>
<feature type="compositionally biased region" description="Basic and acidic residues" evidence="1">
    <location>
        <begin position="520"/>
        <end position="531"/>
    </location>
</feature>
<name>A0AAJ0FQU0_9PEZI</name>
<dbReference type="GO" id="GO:0006270">
    <property type="term" value="P:DNA replication initiation"/>
    <property type="evidence" value="ECO:0007669"/>
    <property type="project" value="InterPro"/>
</dbReference>
<dbReference type="Pfam" id="PF08639">
    <property type="entry name" value="Sld3_STD"/>
    <property type="match status" value="1"/>
</dbReference>
<evidence type="ECO:0000259" key="2">
    <source>
        <dbReference type="Pfam" id="PF08639"/>
    </source>
</evidence>
<dbReference type="GO" id="GO:0031261">
    <property type="term" value="C:DNA replication preinitiation complex"/>
    <property type="evidence" value="ECO:0007669"/>
    <property type="project" value="TreeGrafter"/>
</dbReference>
<feature type="compositionally biased region" description="Low complexity" evidence="1">
    <location>
        <begin position="566"/>
        <end position="587"/>
    </location>
</feature>
<dbReference type="EMBL" id="MU839002">
    <property type="protein sequence ID" value="KAK1769500.1"/>
    <property type="molecule type" value="Genomic_DNA"/>
</dbReference>
<sequence>MPSLVCPTSEASRPMSGILTPTSDGSLNRIASDHVSSSDSRKRKRGVSGLPMEDLLKPTIVVKPHPSSLHAKPRILHPMMLLPREHLPLSSLDLSMPHGDFSACRFYESRIKILDLEGRLGSNLLVARSETNRIVYAIERQGDGLYVLCKLGPWVDVGSLVQFATVACGQRLRSYSAVPKANDTPLPLTTPQLHKDNKRRRLAIEEIQSMVKKRPRSQSVATAASQDPVHNATPVDGRTNGPTAESQLSESPVLAANAQPQESHSQAFPASDPTDESLSQTTAEGIFNNIRNQYLEALYHSMGSLAYFAKGPLSRARAAFHLDCDASLEMNDLIGFLQSLVMNTVLIDKKYRETVPEITSKMKTLVEESDNGGPKSKKRKPKKMKIGKDGLYPLEENHIRRWWNLNKASEQSVTPEEVKYHISCLRKRETQLQMIVILEILALEPLRRPTDATEESQLPGMGSQVTPQGATAEAPVKRRNKHNFPVLLDVHADRLCIWQSTTLDEVKALAESQVTNHGQQTERTDRPNSDPLKDFCVDIILPFFSARLPDLCDSISRKLGGPVIKAPASAKPASQSKPKPGAPAKKSTSSRKGREKTLERVLSNERMRRSLSRGPTDAIALMRSASATTIPGLKRETSETLLGMVPKKQPAPVKERSSNLFSRAASQSSVEDEKAKKKASLEAELKDAISALKKPNRALAGKAIVEDAEKRTSSSLSQLKKARKPTRISSVPTVQVKATPANNRFRDAMPAHEPRVPGLSLPEIISDEMDAIPSSSSVVPSSTAPKRVMMNILDSPAITITTTPTAGKIQATPAACLPPISAPLLRVPSGGSPVIPPSSPILTRKAAVAGVHHNQQQHHLFVARSHVGAASPSPRPAGGLFETPLKPRSAMGGGRSGDDDVGALAETPEPVRPLRLAGGGKPAADAKQQLTIYQTLGWDDDDDDF</sequence>
<feature type="compositionally biased region" description="Polar residues" evidence="1">
    <location>
        <begin position="240"/>
        <end position="250"/>
    </location>
</feature>
<dbReference type="InterPro" id="IPR042511">
    <property type="entry name" value="Sld3"/>
</dbReference>
<evidence type="ECO:0000256" key="1">
    <source>
        <dbReference type="SAM" id="MobiDB-lite"/>
    </source>
</evidence>
<organism evidence="3 4">
    <name type="scientific">Phialemonium atrogriseum</name>
    <dbReference type="NCBI Taxonomy" id="1093897"/>
    <lineage>
        <taxon>Eukaryota</taxon>
        <taxon>Fungi</taxon>
        <taxon>Dikarya</taxon>
        <taxon>Ascomycota</taxon>
        <taxon>Pezizomycotina</taxon>
        <taxon>Sordariomycetes</taxon>
        <taxon>Sordariomycetidae</taxon>
        <taxon>Cephalothecales</taxon>
        <taxon>Cephalothecaceae</taxon>
        <taxon>Phialemonium</taxon>
    </lineage>
</organism>
<feature type="region of interest" description="Disordered" evidence="1">
    <location>
        <begin position="1"/>
        <end position="49"/>
    </location>
</feature>
<feature type="region of interest" description="Disordered" evidence="1">
    <location>
        <begin position="566"/>
        <end position="611"/>
    </location>
</feature>
<feature type="region of interest" description="Disordered" evidence="1">
    <location>
        <begin position="364"/>
        <end position="384"/>
    </location>
</feature>
<feature type="region of interest" description="Disordered" evidence="1">
    <location>
        <begin position="868"/>
        <end position="928"/>
    </location>
</feature>
<feature type="region of interest" description="Disordered" evidence="1">
    <location>
        <begin position="647"/>
        <end position="673"/>
    </location>
</feature>
<evidence type="ECO:0000313" key="4">
    <source>
        <dbReference type="Proteomes" id="UP001244011"/>
    </source>
</evidence>
<dbReference type="GeneID" id="85307603"/>
<accession>A0AAJ0FQU0</accession>
<feature type="region of interest" description="Disordered" evidence="1">
    <location>
        <begin position="180"/>
        <end position="199"/>
    </location>
</feature>
<feature type="domain" description="DNA replication regulator Sld3 C-terminal" evidence="2">
    <location>
        <begin position="286"/>
        <end position="813"/>
    </location>
</feature>
<feature type="region of interest" description="Disordered" evidence="1">
    <location>
        <begin position="451"/>
        <end position="474"/>
    </location>
</feature>
<dbReference type="InterPro" id="IPR013948">
    <property type="entry name" value="DNA_replication_reg_Sld3_C"/>
</dbReference>
<comment type="caution">
    <text evidence="3">The sequence shown here is derived from an EMBL/GenBank/DDBJ whole genome shotgun (WGS) entry which is preliminary data.</text>
</comment>
<feature type="compositionally biased region" description="Polar residues" evidence="1">
    <location>
        <begin position="658"/>
        <end position="669"/>
    </location>
</feature>
<feature type="region of interest" description="Disordered" evidence="1">
    <location>
        <begin position="211"/>
        <end position="279"/>
    </location>
</feature>
<dbReference type="AlphaFoldDB" id="A0AAJ0FQU0"/>